<evidence type="ECO:0000313" key="8">
    <source>
        <dbReference type="Ensembl" id="ENSCVAP00000006962.1"/>
    </source>
</evidence>
<dbReference type="PROSITE" id="PS51828">
    <property type="entry name" value="PTX_2"/>
    <property type="match status" value="1"/>
</dbReference>
<dbReference type="PROSITE" id="PS00289">
    <property type="entry name" value="PTX_1"/>
    <property type="match status" value="1"/>
</dbReference>
<keyword evidence="2" id="KW-0479">Metal-binding</keyword>
<dbReference type="InterPro" id="IPR030476">
    <property type="entry name" value="Pentaxin_CS"/>
</dbReference>
<dbReference type="PANTHER" id="PTHR45869">
    <property type="entry name" value="C-REACTIVE PROTEIN-RELATED"/>
    <property type="match status" value="1"/>
</dbReference>
<dbReference type="GO" id="GO:0046872">
    <property type="term" value="F:metal ion binding"/>
    <property type="evidence" value="ECO:0007669"/>
    <property type="project" value="UniProtKB-KW"/>
</dbReference>
<dbReference type="Ensembl" id="ENSCVAT00000004092.1">
    <property type="protein sequence ID" value="ENSCVAP00000006962.1"/>
    <property type="gene ID" value="ENSCVAG00000008577.1"/>
</dbReference>
<dbReference type="Proteomes" id="UP000265020">
    <property type="component" value="Unassembled WGS sequence"/>
</dbReference>
<keyword evidence="5" id="KW-1015">Disulfide bond</keyword>
<evidence type="ECO:0000256" key="2">
    <source>
        <dbReference type="ARBA" id="ARBA00022723"/>
    </source>
</evidence>
<protein>
    <recommendedName>
        <fullName evidence="7">Pentraxin (PTX) domain-containing protein</fullName>
    </recommendedName>
</protein>
<keyword evidence="3" id="KW-0732">Signal</keyword>
<dbReference type="InterPro" id="IPR013320">
    <property type="entry name" value="ConA-like_dom_sf"/>
</dbReference>
<evidence type="ECO:0000256" key="1">
    <source>
        <dbReference type="ARBA" id="ARBA00001913"/>
    </source>
</evidence>
<keyword evidence="4" id="KW-0106">Calcium</keyword>
<keyword evidence="9" id="KW-1185">Reference proteome</keyword>
<dbReference type="Pfam" id="PF00354">
    <property type="entry name" value="Pentaxin"/>
    <property type="match status" value="1"/>
</dbReference>
<evidence type="ECO:0000256" key="4">
    <source>
        <dbReference type="ARBA" id="ARBA00022837"/>
    </source>
</evidence>
<proteinExistence type="predicted"/>
<sequence length="156" mass="17977">MTSVLLYWDLLVKTMVFREQTSSSYVEIVPSKPFNLKAFQLCRKVAINMWRESNGRVNFYVPELWLQQTHLCFTWDSATGATPVFVNGGRSLIKILKKGHRIRPGGRAILDQKPNCFLGTFNSQQSFVGDILDFNIYPFIFFSKKGKLFVNILKCL</sequence>
<comment type="caution">
    <text evidence="6">Lacks conserved residue(s) required for the propagation of feature annotation.</text>
</comment>
<accession>A0A3Q2CNL4</accession>
<feature type="domain" description="Pentraxin (PTX)" evidence="7">
    <location>
        <begin position="1"/>
        <end position="156"/>
    </location>
</feature>
<dbReference type="InterPro" id="IPR001759">
    <property type="entry name" value="PTX_dom"/>
</dbReference>
<dbReference type="AlphaFoldDB" id="A0A3Q2CNL4"/>
<comment type="cofactor">
    <cofactor evidence="1">
        <name>Ca(2+)</name>
        <dbReference type="ChEBI" id="CHEBI:29108"/>
    </cofactor>
</comment>
<evidence type="ECO:0000256" key="5">
    <source>
        <dbReference type="ARBA" id="ARBA00023157"/>
    </source>
</evidence>
<dbReference type="InterPro" id="IPR051005">
    <property type="entry name" value="Pentraxin_domain"/>
</dbReference>
<reference evidence="8" key="2">
    <citation type="submission" date="2025-09" db="UniProtKB">
        <authorList>
            <consortium name="Ensembl"/>
        </authorList>
    </citation>
    <scope>IDENTIFICATION</scope>
</reference>
<dbReference type="SUPFAM" id="SSF49899">
    <property type="entry name" value="Concanavalin A-like lectins/glucanases"/>
    <property type="match status" value="1"/>
</dbReference>
<evidence type="ECO:0000313" key="9">
    <source>
        <dbReference type="Proteomes" id="UP000265020"/>
    </source>
</evidence>
<dbReference type="SMART" id="SM00159">
    <property type="entry name" value="PTX"/>
    <property type="match status" value="1"/>
</dbReference>
<reference evidence="8" key="1">
    <citation type="submission" date="2025-08" db="UniProtKB">
        <authorList>
            <consortium name="Ensembl"/>
        </authorList>
    </citation>
    <scope>IDENTIFICATION</scope>
</reference>
<evidence type="ECO:0000256" key="3">
    <source>
        <dbReference type="ARBA" id="ARBA00022729"/>
    </source>
</evidence>
<evidence type="ECO:0000259" key="7">
    <source>
        <dbReference type="PROSITE" id="PS51828"/>
    </source>
</evidence>
<dbReference type="PANTHER" id="PTHR45869:SF2">
    <property type="entry name" value="C-REACTIVE PROTEIN-RELATED"/>
    <property type="match status" value="1"/>
</dbReference>
<organism evidence="8 9">
    <name type="scientific">Cyprinodon variegatus</name>
    <name type="common">Sheepshead minnow</name>
    <dbReference type="NCBI Taxonomy" id="28743"/>
    <lineage>
        <taxon>Eukaryota</taxon>
        <taxon>Metazoa</taxon>
        <taxon>Chordata</taxon>
        <taxon>Craniata</taxon>
        <taxon>Vertebrata</taxon>
        <taxon>Euteleostomi</taxon>
        <taxon>Actinopterygii</taxon>
        <taxon>Neopterygii</taxon>
        <taxon>Teleostei</taxon>
        <taxon>Neoteleostei</taxon>
        <taxon>Acanthomorphata</taxon>
        <taxon>Ovalentaria</taxon>
        <taxon>Atherinomorphae</taxon>
        <taxon>Cyprinodontiformes</taxon>
        <taxon>Cyprinodontidae</taxon>
        <taxon>Cyprinodon</taxon>
    </lineage>
</organism>
<evidence type="ECO:0000256" key="6">
    <source>
        <dbReference type="PROSITE-ProRule" id="PRU01172"/>
    </source>
</evidence>
<dbReference type="Gene3D" id="2.60.120.200">
    <property type="match status" value="1"/>
</dbReference>
<name>A0A3Q2CNL4_CYPVA</name>